<name>A0A9P7HC23_9HYPO</name>
<proteinExistence type="predicted"/>
<evidence type="ECO:0000313" key="2">
    <source>
        <dbReference type="Proteomes" id="UP000782241"/>
    </source>
</evidence>
<organism evidence="1 2">
    <name type="scientific">Fusarium avenaceum</name>
    <dbReference type="NCBI Taxonomy" id="40199"/>
    <lineage>
        <taxon>Eukaryota</taxon>
        <taxon>Fungi</taxon>
        <taxon>Dikarya</taxon>
        <taxon>Ascomycota</taxon>
        <taxon>Pezizomycotina</taxon>
        <taxon>Sordariomycetes</taxon>
        <taxon>Hypocreomycetidae</taxon>
        <taxon>Hypocreales</taxon>
        <taxon>Nectriaceae</taxon>
        <taxon>Fusarium</taxon>
        <taxon>Fusarium tricinctum species complex</taxon>
    </lineage>
</organism>
<comment type="caution">
    <text evidence="1">The sequence shown here is derived from an EMBL/GenBank/DDBJ whole genome shotgun (WGS) entry which is preliminary data.</text>
</comment>
<gene>
    <name evidence="1" type="ORF">KAF25_006248</name>
</gene>
<dbReference type="EMBL" id="JAGPUO010000003">
    <property type="protein sequence ID" value="KAG5663663.1"/>
    <property type="molecule type" value="Genomic_DNA"/>
</dbReference>
<dbReference type="Proteomes" id="UP000782241">
    <property type="component" value="Unassembled WGS sequence"/>
</dbReference>
<dbReference type="AlphaFoldDB" id="A0A9P7HC23"/>
<protein>
    <submittedName>
        <fullName evidence="1">Uncharacterized protein</fullName>
    </submittedName>
</protein>
<sequence length="506" mass="56464">MMSPALRLPSLRILAKQTNVEVTATPSLNIDLPDNEHSITNVNDLLSFVQDSHLWITRSGACRIQISVAVWDRLGIHLNYDRSCTIGLPGLLSFSLEHSDLSSVLVAPSSAWTSPFRTLLVAIDVCKLAKRRAPGKSTRTSKRRKNATEPAEKVEPCSVSDLLETLEPVDHRAIENFISSLNFPLNESLGNSPQAPVWSESATYTEHLEILRSSSLINIIFEHIILGLEKTYRGYHVWGCEPKYGLVNLAPGVFHMPYLKNVSERAQLLPIIATSIARMQYAESPALRQKMADLRLCNKSSANVYNQEVDCVAAIEKSTWEVLLTHVQLPLLANKRRNKRPTLHDTNQHNSDQGTVTARYEQFVTVVEGGSPEARVCDKQESQENARMKVRWDAMNNYPDTVKYGEFNEANCDPNPNLVGTHHDPWTSSVHSPVSPDWSQQELGGPDWLGDDMAMAKPIDEVPIEQSCGHIGWIGQSENVMSGEGMAGDLVNFQTLDHWLICNNEI</sequence>
<evidence type="ECO:0000313" key="1">
    <source>
        <dbReference type="EMBL" id="KAG5663663.1"/>
    </source>
</evidence>
<accession>A0A9P7HC23</accession>
<reference evidence="1" key="1">
    <citation type="submission" date="2021-04" db="EMBL/GenBank/DDBJ databases">
        <title>Draft genome of Fusarium avenaceum strain F156N33, isolated from an atmospheric sample in Virginia.</title>
        <authorList>
            <person name="Yang S."/>
            <person name="Vinatzer B.A."/>
            <person name="Coleman J."/>
        </authorList>
    </citation>
    <scope>NUCLEOTIDE SEQUENCE</scope>
    <source>
        <strain evidence="1">F156N33</strain>
    </source>
</reference>
<keyword evidence="2" id="KW-1185">Reference proteome</keyword>